<dbReference type="InterPro" id="IPR051310">
    <property type="entry name" value="MCP_chemotaxis"/>
</dbReference>
<evidence type="ECO:0000313" key="7">
    <source>
        <dbReference type="Proteomes" id="UP000054172"/>
    </source>
</evidence>
<feature type="transmembrane region" description="Helical" evidence="4">
    <location>
        <begin position="6"/>
        <end position="23"/>
    </location>
</feature>
<comment type="similarity">
    <text evidence="2">Belongs to the methyl-accepting chemotaxis (MCP) protein family.</text>
</comment>
<proteinExistence type="inferred from homology"/>
<keyword evidence="3" id="KW-0807">Transducer</keyword>
<dbReference type="Gene3D" id="1.10.287.950">
    <property type="entry name" value="Methyl-accepting chemotaxis protein"/>
    <property type="match status" value="1"/>
</dbReference>
<dbReference type="AlphaFoldDB" id="A0A0Q4B7G7"/>
<gene>
    <name evidence="6" type="ORF">AL399_08770</name>
</gene>
<evidence type="ECO:0000256" key="3">
    <source>
        <dbReference type="PROSITE-ProRule" id="PRU00284"/>
    </source>
</evidence>
<evidence type="ECO:0000313" key="6">
    <source>
        <dbReference type="EMBL" id="KQM08177.1"/>
    </source>
</evidence>
<name>A0A0Q4B7G7_9BACT</name>
<reference evidence="6" key="1">
    <citation type="submission" date="2015-08" db="EMBL/GenBank/DDBJ databases">
        <title>Candidatus Bacteriodes Periocalifornicus.</title>
        <authorList>
            <person name="McLean J.S."/>
            <person name="Kelley S."/>
        </authorList>
    </citation>
    <scope>NUCLEOTIDE SEQUENCE [LARGE SCALE GENOMIC DNA]</scope>
    <source>
        <strain evidence="6">12B</strain>
    </source>
</reference>
<dbReference type="PROSITE" id="PS50111">
    <property type="entry name" value="CHEMOTAXIS_TRANSDUC_2"/>
    <property type="match status" value="1"/>
</dbReference>
<dbReference type="SMART" id="SM00283">
    <property type="entry name" value="MA"/>
    <property type="match status" value="1"/>
</dbReference>
<feature type="domain" description="Methyl-accepting transducer" evidence="5">
    <location>
        <begin position="149"/>
        <end position="364"/>
    </location>
</feature>
<dbReference type="InterPro" id="IPR004090">
    <property type="entry name" value="Chemotax_Me-accpt_rcpt"/>
</dbReference>
<dbReference type="InterPro" id="IPR004089">
    <property type="entry name" value="MCPsignal_dom"/>
</dbReference>
<dbReference type="GO" id="GO:0005886">
    <property type="term" value="C:plasma membrane"/>
    <property type="evidence" value="ECO:0007669"/>
    <property type="project" value="TreeGrafter"/>
</dbReference>
<dbReference type="PATRIC" id="fig|1702214.3.peg.400"/>
<evidence type="ECO:0000256" key="4">
    <source>
        <dbReference type="SAM" id="Phobius"/>
    </source>
</evidence>
<dbReference type="Proteomes" id="UP000054172">
    <property type="component" value="Unassembled WGS sequence"/>
</dbReference>
<organism evidence="6 7">
    <name type="scientific">Candidatus [Bacteroides] periocalifornicus</name>
    <dbReference type="NCBI Taxonomy" id="1702214"/>
    <lineage>
        <taxon>Bacteria</taxon>
        <taxon>Pseudomonadati</taxon>
        <taxon>Bacteroidota</taxon>
    </lineage>
</organism>
<dbReference type="STRING" id="1702214.AL399_08770"/>
<dbReference type="PANTHER" id="PTHR43531">
    <property type="entry name" value="PROTEIN ICFG"/>
    <property type="match status" value="1"/>
</dbReference>
<keyword evidence="7" id="KW-1185">Reference proteome</keyword>
<feature type="transmembrane region" description="Helical" evidence="4">
    <location>
        <begin position="35"/>
        <end position="56"/>
    </location>
</feature>
<keyword evidence="4" id="KW-1133">Transmembrane helix</keyword>
<dbReference type="GO" id="GO:0007165">
    <property type="term" value="P:signal transduction"/>
    <property type="evidence" value="ECO:0007669"/>
    <property type="project" value="UniProtKB-KW"/>
</dbReference>
<dbReference type="GO" id="GO:0006935">
    <property type="term" value="P:chemotaxis"/>
    <property type="evidence" value="ECO:0007669"/>
    <property type="project" value="UniProtKB-KW"/>
</dbReference>
<comment type="caution">
    <text evidence="6">The sequence shown here is derived from an EMBL/GenBank/DDBJ whole genome shotgun (WGS) entry which is preliminary data.</text>
</comment>
<keyword evidence="4" id="KW-0472">Membrane</keyword>
<evidence type="ECO:0000256" key="1">
    <source>
        <dbReference type="ARBA" id="ARBA00022500"/>
    </source>
</evidence>
<sequence>MLRFLISNLISITVAFIVAYFVLRAAYKKSAFFRIAVMWVFSLLFLLVTIGARLTFYPNNWVAYLLSMVLNIAFCAVMIYLAAKIVVHPIGRLVQSIEKMAQGNLNETFSTEQLKGMDPAKANDIQRLQLAMELMRSNLVNILGTVNGAVGNLQSTGQAVVETSDIITQSVNLSNRSVEQISQAMGAMNASMQSNAHEAQQAERISRAVAQSVAEMSESSGKRLSALKEVSSRMTYVNGIAEQTNILALNAAVEAARAGEHGRGFAVVATEVRKLAESSRKAADEVMRLIRTSEALSNEGNEKINTFVGQIAEFTDIVIRIGAAVKEETDEVGQVNALLQELNQASQHHTGSLEALDRGAKVMFTSANELRNTLGYFHTEGK</sequence>
<dbReference type="GO" id="GO:0004888">
    <property type="term" value="F:transmembrane signaling receptor activity"/>
    <property type="evidence" value="ECO:0007669"/>
    <property type="project" value="InterPro"/>
</dbReference>
<dbReference type="Pfam" id="PF00015">
    <property type="entry name" value="MCPsignal"/>
    <property type="match status" value="1"/>
</dbReference>
<evidence type="ECO:0000256" key="2">
    <source>
        <dbReference type="ARBA" id="ARBA00029447"/>
    </source>
</evidence>
<dbReference type="PRINTS" id="PR00260">
    <property type="entry name" value="CHEMTRNSDUCR"/>
</dbReference>
<accession>A0A0Q4B7G7</accession>
<dbReference type="SUPFAM" id="SSF58104">
    <property type="entry name" value="Methyl-accepting chemotaxis protein (MCP) signaling domain"/>
    <property type="match status" value="1"/>
</dbReference>
<dbReference type="PANTHER" id="PTHR43531:SF11">
    <property type="entry name" value="METHYL-ACCEPTING CHEMOTAXIS PROTEIN 3"/>
    <property type="match status" value="1"/>
</dbReference>
<keyword evidence="4" id="KW-0812">Transmembrane</keyword>
<keyword evidence="1" id="KW-0145">Chemotaxis</keyword>
<dbReference type="EMBL" id="LIIK01000060">
    <property type="protein sequence ID" value="KQM08177.1"/>
    <property type="molecule type" value="Genomic_DNA"/>
</dbReference>
<feature type="transmembrane region" description="Helical" evidence="4">
    <location>
        <begin position="62"/>
        <end position="83"/>
    </location>
</feature>
<protein>
    <recommendedName>
        <fullName evidence="5">Methyl-accepting transducer domain-containing protein</fullName>
    </recommendedName>
</protein>
<evidence type="ECO:0000259" key="5">
    <source>
        <dbReference type="PROSITE" id="PS50111"/>
    </source>
</evidence>